<evidence type="ECO:0000313" key="2">
    <source>
        <dbReference type="Proteomes" id="UP001631987"/>
    </source>
</evidence>
<reference evidence="1 2" key="1">
    <citation type="submission" date="2024-12" db="EMBL/GenBank/DDBJ databases">
        <title>Pseudomonas species isolated from Lotus nodules promote plant growth.</title>
        <authorList>
            <person name="Yu Y.-H."/>
            <person name="Kurtenbach J."/>
            <person name="Crosbie D."/>
            <person name="Brachmann A."/>
            <person name="Marin M."/>
        </authorList>
    </citation>
    <scope>NUCLEOTIDE SEQUENCE [LARGE SCALE GENOMIC DNA]</scope>
    <source>
        <strain evidence="1 2">PLb12A</strain>
    </source>
</reference>
<proteinExistence type="predicted"/>
<keyword evidence="2" id="KW-1185">Reference proteome</keyword>
<dbReference type="RefSeq" id="WP_056726814.1">
    <property type="nucleotide sequence ID" value="NZ_CP178857.1"/>
</dbReference>
<protein>
    <submittedName>
        <fullName evidence="1">Uncharacterized protein</fullName>
    </submittedName>
</protein>
<dbReference type="Proteomes" id="UP001631987">
    <property type="component" value="Unassembled WGS sequence"/>
</dbReference>
<dbReference type="EMBL" id="JBJVNW010000001">
    <property type="protein sequence ID" value="MFM9516118.1"/>
    <property type="molecule type" value="Genomic_DNA"/>
</dbReference>
<comment type="caution">
    <text evidence="1">The sequence shown here is derived from an EMBL/GenBank/DDBJ whole genome shotgun (WGS) entry which is preliminary data.</text>
</comment>
<evidence type="ECO:0000313" key="1">
    <source>
        <dbReference type="EMBL" id="MFM9516118.1"/>
    </source>
</evidence>
<organism evidence="1 2">
    <name type="scientific">Pseudomonas monachiensis</name>
    <dbReference type="NCBI Taxonomy" id="3060212"/>
    <lineage>
        <taxon>Bacteria</taxon>
        <taxon>Pseudomonadati</taxon>
        <taxon>Pseudomonadota</taxon>
        <taxon>Gammaproteobacteria</taxon>
        <taxon>Pseudomonadales</taxon>
        <taxon>Pseudomonadaceae</taxon>
        <taxon>Pseudomonas</taxon>
    </lineage>
</organism>
<accession>A0ABW9H288</accession>
<name>A0ABW9H288_9PSED</name>
<gene>
    <name evidence="1" type="ORF">ACKKH4_02485</name>
</gene>
<sequence length="102" mass="11332">MSIQTKNWTAQINRMPGATYFRVSGTVTVTDSGIMPKLVPSQVQDTPFLPLELILEDQKGILPVLTDRVVEYKIPGIHAVTSVGIFYNGELLHHIDKVIITD</sequence>